<accession>A0ABP6WHT0</accession>
<keyword evidence="4" id="KW-1133">Transmembrane helix</keyword>
<dbReference type="PANTHER" id="PTHR37042">
    <property type="entry name" value="OUTER MEMBRANE PROTEIN RV1973"/>
    <property type="match status" value="1"/>
</dbReference>
<dbReference type="RefSeq" id="WP_218234745.1">
    <property type="nucleotide sequence ID" value="NZ_BAABBB010000026.1"/>
</dbReference>
<evidence type="ECO:0000256" key="4">
    <source>
        <dbReference type="SAM" id="Phobius"/>
    </source>
</evidence>
<gene>
    <name evidence="5" type="ORF">GCM10022263_41250</name>
</gene>
<evidence type="ECO:0000313" key="6">
    <source>
        <dbReference type="Proteomes" id="UP001500301"/>
    </source>
</evidence>
<dbReference type="Proteomes" id="UP001500301">
    <property type="component" value="Unassembled WGS sequence"/>
</dbReference>
<reference evidence="6" key="1">
    <citation type="journal article" date="2019" name="Int. J. Syst. Evol. Microbiol.">
        <title>The Global Catalogue of Microorganisms (GCM) 10K type strain sequencing project: providing services to taxonomists for standard genome sequencing and annotation.</title>
        <authorList>
            <consortium name="The Broad Institute Genomics Platform"/>
            <consortium name="The Broad Institute Genome Sequencing Center for Infectious Disease"/>
            <person name="Wu L."/>
            <person name="Ma J."/>
        </authorList>
    </citation>
    <scope>NUCLEOTIDE SEQUENCE [LARGE SCALE GENOMIC DNA]</scope>
    <source>
        <strain evidence="6">JCM 17460</strain>
    </source>
</reference>
<evidence type="ECO:0008006" key="7">
    <source>
        <dbReference type="Google" id="ProtNLM"/>
    </source>
</evidence>
<feature type="compositionally biased region" description="Low complexity" evidence="3">
    <location>
        <begin position="169"/>
        <end position="182"/>
    </location>
</feature>
<sequence>MSAPDERWAAARPVALVLGLVLVAGVALGVWALVRPVSTQQEQADARADAVAAASRFASSVNTYDVTDVAAYTDRVASLLTEPFAEQFRASTDGLLAAYAETGLKSRGKVRQAAVDSIDSDSAQVLVAVDAETTPAGLLANPPRLRWEVSLVREKGRWLVDDFRAVEAASATPSATPTQPGTPEDEEAGK</sequence>
<keyword evidence="2 4" id="KW-0472">Membrane</keyword>
<feature type="transmembrane region" description="Helical" evidence="4">
    <location>
        <begin position="14"/>
        <end position="34"/>
    </location>
</feature>
<dbReference type="EMBL" id="BAABBB010000026">
    <property type="protein sequence ID" value="GAA3549983.1"/>
    <property type="molecule type" value="Genomic_DNA"/>
</dbReference>
<comment type="subcellular location">
    <subcellularLocation>
        <location evidence="1">Membrane</location>
    </subcellularLocation>
</comment>
<feature type="region of interest" description="Disordered" evidence="3">
    <location>
        <begin position="169"/>
        <end position="190"/>
    </location>
</feature>
<evidence type="ECO:0000256" key="1">
    <source>
        <dbReference type="ARBA" id="ARBA00004370"/>
    </source>
</evidence>
<name>A0ABP6WHT0_9ACTN</name>
<dbReference type="PANTHER" id="PTHR37042:SF4">
    <property type="entry name" value="OUTER MEMBRANE PROTEIN RV1973"/>
    <property type="match status" value="1"/>
</dbReference>
<evidence type="ECO:0000256" key="3">
    <source>
        <dbReference type="SAM" id="MobiDB-lite"/>
    </source>
</evidence>
<keyword evidence="6" id="KW-1185">Reference proteome</keyword>
<comment type="caution">
    <text evidence="5">The sequence shown here is derived from an EMBL/GenBank/DDBJ whole genome shotgun (WGS) entry which is preliminary data.</text>
</comment>
<keyword evidence="4" id="KW-0812">Transmembrane</keyword>
<evidence type="ECO:0000256" key="2">
    <source>
        <dbReference type="ARBA" id="ARBA00023136"/>
    </source>
</evidence>
<protein>
    <recommendedName>
        <fullName evidence="7">Mce-associated membrane protein</fullName>
    </recommendedName>
</protein>
<evidence type="ECO:0000313" key="5">
    <source>
        <dbReference type="EMBL" id="GAA3549983.1"/>
    </source>
</evidence>
<proteinExistence type="predicted"/>
<organism evidence="5 6">
    <name type="scientific">Nocardioides daeguensis</name>
    <dbReference type="NCBI Taxonomy" id="908359"/>
    <lineage>
        <taxon>Bacteria</taxon>
        <taxon>Bacillati</taxon>
        <taxon>Actinomycetota</taxon>
        <taxon>Actinomycetes</taxon>
        <taxon>Propionibacteriales</taxon>
        <taxon>Nocardioidaceae</taxon>
        <taxon>Nocardioides</taxon>
    </lineage>
</organism>